<dbReference type="InterPro" id="IPR011006">
    <property type="entry name" value="CheY-like_superfamily"/>
</dbReference>
<organism evidence="1 2">
    <name type="scientific">Variovorax boronicumulans</name>
    <dbReference type="NCBI Taxonomy" id="436515"/>
    <lineage>
        <taxon>Bacteria</taxon>
        <taxon>Pseudomonadati</taxon>
        <taxon>Pseudomonadota</taxon>
        <taxon>Betaproteobacteria</taxon>
        <taxon>Burkholderiales</taxon>
        <taxon>Comamonadaceae</taxon>
        <taxon>Variovorax</taxon>
    </lineage>
</organism>
<dbReference type="EMBL" id="CP023284">
    <property type="protein sequence ID" value="ATA54331.1"/>
    <property type="molecule type" value="Genomic_DNA"/>
</dbReference>
<dbReference type="SUPFAM" id="SSF52172">
    <property type="entry name" value="CheY-like"/>
    <property type="match status" value="1"/>
</dbReference>
<evidence type="ECO:0008006" key="3">
    <source>
        <dbReference type="Google" id="ProtNLM"/>
    </source>
</evidence>
<name>A0A250DJN1_9BURK</name>
<gene>
    <name evidence="1" type="ORF">CKY39_14700</name>
</gene>
<evidence type="ECO:0000313" key="2">
    <source>
        <dbReference type="Proteomes" id="UP000217154"/>
    </source>
</evidence>
<reference evidence="1 2" key="1">
    <citation type="submission" date="2017-09" db="EMBL/GenBank/DDBJ databases">
        <title>The diverse metabolic capabilities of V. boronicumulans make it an excellent choice for continued studies on novel biodegradation.</title>
        <authorList>
            <person name="Sun S."/>
        </authorList>
    </citation>
    <scope>NUCLEOTIDE SEQUENCE [LARGE SCALE GENOMIC DNA]</scope>
    <source>
        <strain evidence="1 2">J1</strain>
    </source>
</reference>
<evidence type="ECO:0000313" key="1">
    <source>
        <dbReference type="EMBL" id="ATA54331.1"/>
    </source>
</evidence>
<dbReference type="AlphaFoldDB" id="A0A250DJN1"/>
<protein>
    <recommendedName>
        <fullName evidence="3">Response regulatory domain-containing protein</fullName>
    </recommendedName>
</protein>
<dbReference type="RefSeq" id="WP_095744971.1">
    <property type="nucleotide sequence ID" value="NZ_CP023284.1"/>
</dbReference>
<dbReference type="KEGG" id="vbo:CKY39_14700"/>
<sequence>MNAPAPSGYRIALVDSDALQRACTGNSLTALGADFIPFVRIADLIQALEVGQRFDGVIVGLHADAQKTVARVPAMHQAADWMLPLLYLTHRSELESVESVPVAVRAQRSFELLLTPVSNEDLGAWLASLDGRLKPARLIRVGADA</sequence>
<dbReference type="Proteomes" id="UP000217154">
    <property type="component" value="Chromosome"/>
</dbReference>
<accession>A0A250DJN1</accession>
<proteinExistence type="predicted"/>